<dbReference type="Gene3D" id="3.40.50.720">
    <property type="entry name" value="NAD(P)-binding Rossmann-like Domain"/>
    <property type="match status" value="1"/>
</dbReference>
<evidence type="ECO:0000259" key="3">
    <source>
        <dbReference type="SMART" id="SM00829"/>
    </source>
</evidence>
<dbReference type="eggNOG" id="COG0604">
    <property type="taxonomic scope" value="Bacteria"/>
</dbReference>
<dbReference type="InterPro" id="IPR036291">
    <property type="entry name" value="NAD(P)-bd_dom_sf"/>
</dbReference>
<gene>
    <name evidence="4" type="ORF">MVAC_14898</name>
</gene>
<protein>
    <recommendedName>
        <fullName evidence="2">Zinc-type alcohol dehydrogenase-like protein</fullName>
    </recommendedName>
</protein>
<keyword evidence="5" id="KW-1185">Reference proteome</keyword>
<keyword evidence="2" id="KW-0560">Oxidoreductase</keyword>
<dbReference type="Pfam" id="PF13602">
    <property type="entry name" value="ADH_zinc_N_2"/>
    <property type="match status" value="1"/>
</dbReference>
<sequence length="350" mass="37169">MIANGEWISVVAEFTVGMTTGQMSAIGAFAAESVDDGLQDVTVEVPTLRPRDVLVRVQAVSVNPVDVKQRAALTPSAEPAVLGYDAAGVVEAVGDAVTTLHTGDEVWYAGDITRPGSDAEFQAVDERIVSRKPTSLSFADAAALPLTTITAWESLFERFGLTSDSTGDLLVLGAAGGVGSIMIQLAKALTGVRVIATAGRTESREWAERMGADIVVDHHRLRAETLDAVPGGVDYLFSPHSAGNIDDYAAIVKPFGHITAIDEPPGLDLVALKAKSIAWHWELMFTRSMFETPDMAEQQRLLARAAALVDEGTLRTTVTRTIDDFSAAGLRAAHRDVGSGRMTGKVVVTR</sequence>
<proteinExistence type="inferred from homology"/>
<dbReference type="EMBL" id="ALQA01000029">
    <property type="protein sequence ID" value="EJZ08669.1"/>
    <property type="molecule type" value="Genomic_DNA"/>
</dbReference>
<dbReference type="Pfam" id="PF08240">
    <property type="entry name" value="ADH_N"/>
    <property type="match status" value="1"/>
</dbReference>
<name>K0VC62_MYCVA</name>
<dbReference type="SUPFAM" id="SSF50129">
    <property type="entry name" value="GroES-like"/>
    <property type="match status" value="1"/>
</dbReference>
<dbReference type="HOGENOM" id="CLU_026673_3_0_11"/>
<dbReference type="SMART" id="SM00829">
    <property type="entry name" value="PKS_ER"/>
    <property type="match status" value="1"/>
</dbReference>
<comment type="caution">
    <text evidence="4">The sequence shown here is derived from an EMBL/GenBank/DDBJ whole genome shotgun (WGS) entry which is preliminary data.</text>
</comment>
<dbReference type="InterPro" id="IPR020843">
    <property type="entry name" value="ER"/>
</dbReference>
<evidence type="ECO:0000256" key="1">
    <source>
        <dbReference type="ARBA" id="ARBA00022857"/>
    </source>
</evidence>
<comment type="similarity">
    <text evidence="2">Belongs to the zinc-containing alcohol dehydrogenase family. Quinone oxidoreductase subfamily.</text>
</comment>
<dbReference type="PATRIC" id="fig|1194972.3.peg.2970"/>
<evidence type="ECO:0000313" key="5">
    <source>
        <dbReference type="Proteomes" id="UP000006072"/>
    </source>
</evidence>
<dbReference type="PANTHER" id="PTHR44154:SF1">
    <property type="entry name" value="QUINONE OXIDOREDUCTASE"/>
    <property type="match status" value="1"/>
</dbReference>
<dbReference type="Gene3D" id="3.90.180.10">
    <property type="entry name" value="Medium-chain alcohol dehydrogenases, catalytic domain"/>
    <property type="match status" value="1"/>
</dbReference>
<dbReference type="InterPro" id="IPR013154">
    <property type="entry name" value="ADH-like_N"/>
</dbReference>
<dbReference type="PANTHER" id="PTHR44154">
    <property type="entry name" value="QUINONE OXIDOREDUCTASE"/>
    <property type="match status" value="1"/>
</dbReference>
<evidence type="ECO:0000256" key="2">
    <source>
        <dbReference type="RuleBase" id="RU364000"/>
    </source>
</evidence>
<keyword evidence="1" id="KW-0521">NADP</keyword>
<dbReference type="InterPro" id="IPR051603">
    <property type="entry name" value="Zinc-ADH_QOR/CCCR"/>
</dbReference>
<dbReference type="InterPro" id="IPR014182">
    <property type="entry name" value="ADH_Zn_typ-1"/>
</dbReference>
<accession>K0VC62</accession>
<reference evidence="4 5" key="1">
    <citation type="journal article" date="2012" name="J. Bacteriol.">
        <title>Complete Genome Sequence of Mycobacterium vaccae Type Strain ATCC 25954.</title>
        <authorList>
            <person name="Ho Y.S."/>
            <person name="Adroub S.A."/>
            <person name="Abadi M."/>
            <person name="Al Alwan B."/>
            <person name="Alkhateeb R."/>
            <person name="Gao G."/>
            <person name="Ragab A."/>
            <person name="Ali S."/>
            <person name="van Soolingen D."/>
            <person name="Bitter W."/>
            <person name="Pain A."/>
            <person name="Abdallah A.M."/>
        </authorList>
    </citation>
    <scope>NUCLEOTIDE SEQUENCE [LARGE SCALE GENOMIC DNA]</scope>
    <source>
        <strain evidence="4 5">ATCC 25954</strain>
    </source>
</reference>
<evidence type="ECO:0000313" key="4">
    <source>
        <dbReference type="EMBL" id="EJZ08669.1"/>
    </source>
</evidence>
<keyword evidence="2" id="KW-0862">Zinc</keyword>
<dbReference type="NCBIfam" id="TIGR02817">
    <property type="entry name" value="adh_fam_1"/>
    <property type="match status" value="1"/>
</dbReference>
<keyword evidence="2" id="KW-0479">Metal-binding</keyword>
<dbReference type="Proteomes" id="UP000006072">
    <property type="component" value="Unassembled WGS sequence"/>
</dbReference>
<organism evidence="4 5">
    <name type="scientific">Mycolicibacterium vaccae ATCC 25954</name>
    <dbReference type="NCBI Taxonomy" id="1194972"/>
    <lineage>
        <taxon>Bacteria</taxon>
        <taxon>Bacillati</taxon>
        <taxon>Actinomycetota</taxon>
        <taxon>Actinomycetes</taxon>
        <taxon>Mycobacteriales</taxon>
        <taxon>Mycobacteriaceae</taxon>
        <taxon>Mycolicibacterium</taxon>
    </lineage>
</organism>
<dbReference type="CDD" id="cd08252">
    <property type="entry name" value="AL_MDR"/>
    <property type="match status" value="1"/>
</dbReference>
<dbReference type="GO" id="GO:0016491">
    <property type="term" value="F:oxidoreductase activity"/>
    <property type="evidence" value="ECO:0007669"/>
    <property type="project" value="UniProtKB-KW"/>
</dbReference>
<dbReference type="SUPFAM" id="SSF51735">
    <property type="entry name" value="NAD(P)-binding Rossmann-fold domains"/>
    <property type="match status" value="1"/>
</dbReference>
<dbReference type="GO" id="GO:0008270">
    <property type="term" value="F:zinc ion binding"/>
    <property type="evidence" value="ECO:0007669"/>
    <property type="project" value="InterPro"/>
</dbReference>
<dbReference type="AlphaFoldDB" id="K0VC62"/>
<feature type="domain" description="Enoyl reductase (ER)" evidence="3">
    <location>
        <begin position="33"/>
        <end position="348"/>
    </location>
</feature>
<dbReference type="InterPro" id="IPR011032">
    <property type="entry name" value="GroES-like_sf"/>
</dbReference>